<evidence type="ECO:0000256" key="1">
    <source>
        <dbReference type="SAM" id="MobiDB-lite"/>
    </source>
</evidence>
<dbReference type="EMBL" id="PPUQ01000032">
    <property type="protein sequence ID" value="RDC34046.1"/>
    <property type="molecule type" value="Genomic_DNA"/>
</dbReference>
<comment type="caution">
    <text evidence="2">The sequence shown here is derived from an EMBL/GenBank/DDBJ whole genome shotgun (WGS) entry which is preliminary data.</text>
</comment>
<evidence type="ECO:0000313" key="2">
    <source>
        <dbReference type="EMBL" id="RDB84874.1"/>
    </source>
</evidence>
<feature type="region of interest" description="Disordered" evidence="1">
    <location>
        <begin position="1"/>
        <end position="23"/>
    </location>
</feature>
<dbReference type="Pfam" id="PF26421">
    <property type="entry name" value="Avidin_like"/>
    <property type="match status" value="1"/>
</dbReference>
<proteinExistence type="predicted"/>
<dbReference type="Proteomes" id="UP000253857">
    <property type="component" value="Unassembled WGS sequence"/>
</dbReference>
<dbReference type="Proteomes" id="UP000253915">
    <property type="component" value="Unassembled WGS sequence"/>
</dbReference>
<dbReference type="OMA" id="FRYVQLK"/>
<protein>
    <submittedName>
        <fullName evidence="2">N-acetylglutamate synthase</fullName>
    </submittedName>
</protein>
<dbReference type="AlphaFoldDB" id="A0A369N4K1"/>
<reference evidence="4 5" key="1">
    <citation type="journal article" date="2018" name="Elife">
        <title>Discovery and characterization of a prevalent human gut bacterial enzyme sufficient for the inactivation of a family of plant toxins.</title>
        <authorList>
            <person name="Koppel N."/>
            <person name="Bisanz J.E."/>
            <person name="Pandelia M.E."/>
            <person name="Turnbaugh P.J."/>
            <person name="Balskus E.P."/>
        </authorList>
    </citation>
    <scope>NUCLEOTIDE SEQUENCE [LARGE SCALE GENOMIC DNA]</scope>
    <source>
        <strain evidence="3 5">16A</strain>
        <strain evidence="2 4">FAA1-1-60AUCSF</strain>
    </source>
</reference>
<name>A0A369N4K1_EGGLN</name>
<dbReference type="RefSeq" id="WP_015761035.1">
    <property type="nucleotide sequence ID" value="NZ_AP031442.1"/>
</dbReference>
<evidence type="ECO:0000313" key="4">
    <source>
        <dbReference type="Proteomes" id="UP000253857"/>
    </source>
</evidence>
<evidence type="ECO:0000313" key="3">
    <source>
        <dbReference type="EMBL" id="RDC34046.1"/>
    </source>
</evidence>
<evidence type="ECO:0000313" key="5">
    <source>
        <dbReference type="Proteomes" id="UP000253915"/>
    </source>
</evidence>
<organism evidence="2 4">
    <name type="scientific">Eggerthella lenta</name>
    <name type="common">Eubacterium lentum</name>
    <dbReference type="NCBI Taxonomy" id="84112"/>
    <lineage>
        <taxon>Bacteria</taxon>
        <taxon>Bacillati</taxon>
        <taxon>Actinomycetota</taxon>
        <taxon>Coriobacteriia</taxon>
        <taxon>Eggerthellales</taxon>
        <taxon>Eggerthellaceae</taxon>
        <taxon>Eggerthella</taxon>
    </lineage>
</organism>
<dbReference type="EMBL" id="PPTY01000014">
    <property type="protein sequence ID" value="RDB84874.1"/>
    <property type="molecule type" value="Genomic_DNA"/>
</dbReference>
<sequence>MSYDGRTFISKENSSNGEVDGRTKFHYRQNGSTVWAHYEGGDIVRGSLLGTADEQGNLHFCYHHLNVAGQVRAGECWSRPTKRADGKLRMNETWRWFNGDRSEGSSIVEEE</sequence>
<dbReference type="InterPro" id="IPR058595">
    <property type="entry name" value="Avidin-like"/>
</dbReference>
<gene>
    <name evidence="3" type="ORF">C1853_14910</name>
    <name evidence="2" type="ORF">C1871_09015</name>
</gene>
<accession>A0A369N4K1</accession>